<proteinExistence type="predicted"/>
<reference evidence="1 2" key="1">
    <citation type="submission" date="2019-08" db="EMBL/GenBank/DDBJ databases">
        <title>A chromosome-level genome assembly, high-density linkage maps, and genome scans reveal the genomic architecture of hybrid incompatibilities underlying speciation via character displacement in darters (Percidae: Etheostominae).</title>
        <authorList>
            <person name="Moran R.L."/>
            <person name="Catchen J.M."/>
            <person name="Fuller R.C."/>
        </authorList>
    </citation>
    <scope>NUCLEOTIDE SEQUENCE [LARGE SCALE GENOMIC DNA]</scope>
    <source>
        <strain evidence="1">EspeVRDwgs_2016</strain>
        <tissue evidence="1">Muscle</tissue>
    </source>
</reference>
<accession>A0A5J5CYS9</accession>
<dbReference type="Proteomes" id="UP000327493">
    <property type="component" value="Chromosome 13"/>
</dbReference>
<comment type="caution">
    <text evidence="1">The sequence shown here is derived from an EMBL/GenBank/DDBJ whole genome shotgun (WGS) entry which is preliminary data.</text>
</comment>
<organism evidence="1 2">
    <name type="scientific">Etheostoma spectabile</name>
    <name type="common">orangethroat darter</name>
    <dbReference type="NCBI Taxonomy" id="54343"/>
    <lineage>
        <taxon>Eukaryota</taxon>
        <taxon>Metazoa</taxon>
        <taxon>Chordata</taxon>
        <taxon>Craniata</taxon>
        <taxon>Vertebrata</taxon>
        <taxon>Euteleostomi</taxon>
        <taxon>Actinopterygii</taxon>
        <taxon>Neopterygii</taxon>
        <taxon>Teleostei</taxon>
        <taxon>Neoteleostei</taxon>
        <taxon>Acanthomorphata</taxon>
        <taxon>Eupercaria</taxon>
        <taxon>Perciformes</taxon>
        <taxon>Percoidei</taxon>
        <taxon>Percidae</taxon>
        <taxon>Etheostomatinae</taxon>
        <taxon>Etheostoma</taxon>
    </lineage>
</organism>
<dbReference type="EMBL" id="VOFY01000013">
    <property type="protein sequence ID" value="KAA8586319.1"/>
    <property type="molecule type" value="Genomic_DNA"/>
</dbReference>
<evidence type="ECO:0000313" key="2">
    <source>
        <dbReference type="Proteomes" id="UP000327493"/>
    </source>
</evidence>
<sequence>MGEKTKKLVPDKKLEYSDVTMCSPSGKLDYLGKFQAITEYKGKPYAFPVYVISGRNANNLPSRVTAKMMGLVKRVEEVHKAFGEHGILKPSLLRDNAELYTVHTARRVPMPLLQKVKEELKPAEEN</sequence>
<gene>
    <name evidence="1" type="ORF">FQN60_000155</name>
</gene>
<protein>
    <submittedName>
        <fullName evidence="1">Uncharacterized protein</fullName>
    </submittedName>
</protein>
<keyword evidence="2" id="KW-1185">Reference proteome</keyword>
<dbReference type="AlphaFoldDB" id="A0A5J5CYS9"/>
<evidence type="ECO:0000313" key="1">
    <source>
        <dbReference type="EMBL" id="KAA8586319.1"/>
    </source>
</evidence>
<name>A0A5J5CYS9_9PERO</name>